<keyword evidence="8" id="KW-0547">Nucleotide-binding</keyword>
<dbReference type="CDD" id="cd00082">
    <property type="entry name" value="HisKA"/>
    <property type="match status" value="1"/>
</dbReference>
<feature type="domain" description="HAMP" evidence="16">
    <location>
        <begin position="192"/>
        <end position="244"/>
    </location>
</feature>
<evidence type="ECO:0000256" key="13">
    <source>
        <dbReference type="ARBA" id="ARBA00023136"/>
    </source>
</evidence>
<dbReference type="InterPro" id="IPR013767">
    <property type="entry name" value="PAS_fold"/>
</dbReference>
<evidence type="ECO:0000256" key="10">
    <source>
        <dbReference type="ARBA" id="ARBA00022840"/>
    </source>
</evidence>
<dbReference type="SMART" id="SM00387">
    <property type="entry name" value="HATPase_c"/>
    <property type="match status" value="1"/>
</dbReference>
<comment type="subcellular location">
    <subcellularLocation>
        <location evidence="2">Cell membrane</location>
        <topology evidence="2">Multi-pass membrane protein</topology>
    </subcellularLocation>
</comment>
<keyword evidence="6" id="KW-0808">Transferase</keyword>
<dbReference type="InterPro" id="IPR003594">
    <property type="entry name" value="HATPase_dom"/>
</dbReference>
<dbReference type="CDD" id="cd06225">
    <property type="entry name" value="HAMP"/>
    <property type="match status" value="1"/>
</dbReference>
<proteinExistence type="predicted"/>
<accession>A0A1G9UXP9</accession>
<evidence type="ECO:0000256" key="6">
    <source>
        <dbReference type="ARBA" id="ARBA00022679"/>
    </source>
</evidence>
<dbReference type="InterPro" id="IPR004358">
    <property type="entry name" value="Sig_transdc_His_kin-like_C"/>
</dbReference>
<dbReference type="Pfam" id="PF00512">
    <property type="entry name" value="HisKA"/>
    <property type="match status" value="1"/>
</dbReference>
<evidence type="ECO:0000256" key="11">
    <source>
        <dbReference type="ARBA" id="ARBA00022989"/>
    </source>
</evidence>
<keyword evidence="12" id="KW-0902">Two-component regulatory system</keyword>
<keyword evidence="13 14" id="KW-0472">Membrane</keyword>
<dbReference type="GO" id="GO:0000155">
    <property type="term" value="F:phosphorelay sensor kinase activity"/>
    <property type="evidence" value="ECO:0007669"/>
    <property type="project" value="InterPro"/>
</dbReference>
<evidence type="ECO:0000259" key="16">
    <source>
        <dbReference type="PROSITE" id="PS50885"/>
    </source>
</evidence>
<dbReference type="EC" id="2.7.13.3" evidence="3"/>
<evidence type="ECO:0000256" key="9">
    <source>
        <dbReference type="ARBA" id="ARBA00022777"/>
    </source>
</evidence>
<dbReference type="InterPro" id="IPR029151">
    <property type="entry name" value="Sensor-like_sf"/>
</dbReference>
<dbReference type="Pfam" id="PF02518">
    <property type="entry name" value="HATPase_c"/>
    <property type="match status" value="1"/>
</dbReference>
<dbReference type="InterPro" id="IPR036097">
    <property type="entry name" value="HisK_dim/P_sf"/>
</dbReference>
<feature type="transmembrane region" description="Helical" evidence="14">
    <location>
        <begin position="12"/>
        <end position="34"/>
    </location>
</feature>
<dbReference type="SMART" id="SM00304">
    <property type="entry name" value="HAMP"/>
    <property type="match status" value="1"/>
</dbReference>
<dbReference type="GO" id="GO:0005524">
    <property type="term" value="F:ATP binding"/>
    <property type="evidence" value="ECO:0007669"/>
    <property type="project" value="UniProtKB-KW"/>
</dbReference>
<dbReference type="OrthoDB" id="9786919at2"/>
<keyword evidence="4" id="KW-1003">Cell membrane</keyword>
<dbReference type="InterPro" id="IPR050351">
    <property type="entry name" value="BphY/WalK/GraS-like"/>
</dbReference>
<keyword evidence="7 14" id="KW-0812">Transmembrane</keyword>
<dbReference type="Pfam" id="PF16736">
    <property type="entry name" value="sCache_like"/>
    <property type="match status" value="1"/>
</dbReference>
<dbReference type="InterPro" id="IPR003660">
    <property type="entry name" value="HAMP_dom"/>
</dbReference>
<dbReference type="InterPro" id="IPR036890">
    <property type="entry name" value="HATPase_C_sf"/>
</dbReference>
<dbReference type="PANTHER" id="PTHR45453">
    <property type="entry name" value="PHOSPHATE REGULON SENSOR PROTEIN PHOR"/>
    <property type="match status" value="1"/>
</dbReference>
<dbReference type="SMART" id="SM00388">
    <property type="entry name" value="HisKA"/>
    <property type="match status" value="1"/>
</dbReference>
<dbReference type="Pfam" id="PF00672">
    <property type="entry name" value="HAMP"/>
    <property type="match status" value="1"/>
</dbReference>
<protein>
    <recommendedName>
        <fullName evidence="3">histidine kinase</fullName>
        <ecNumber evidence="3">2.7.13.3</ecNumber>
    </recommendedName>
</protein>
<dbReference type="GO" id="GO:0016036">
    <property type="term" value="P:cellular response to phosphate starvation"/>
    <property type="evidence" value="ECO:0007669"/>
    <property type="project" value="TreeGrafter"/>
</dbReference>
<dbReference type="InterPro" id="IPR031967">
    <property type="entry name" value="PhoR_single_Cache-like_dom"/>
</dbReference>
<dbReference type="Gene3D" id="1.10.287.130">
    <property type="match status" value="1"/>
</dbReference>
<reference evidence="17 18" key="1">
    <citation type="submission" date="2016-10" db="EMBL/GenBank/DDBJ databases">
        <authorList>
            <person name="de Groot N.N."/>
        </authorList>
    </citation>
    <scope>NUCLEOTIDE SEQUENCE [LARGE SCALE GENOMIC DNA]</scope>
    <source>
        <strain evidence="17 18">DSM 1736</strain>
    </source>
</reference>
<dbReference type="PROSITE" id="PS50109">
    <property type="entry name" value="HIS_KIN"/>
    <property type="match status" value="1"/>
</dbReference>
<dbReference type="Gene3D" id="3.30.565.10">
    <property type="entry name" value="Histidine kinase-like ATPase, C-terminal domain"/>
    <property type="match status" value="1"/>
</dbReference>
<dbReference type="Gene3D" id="3.30.450.20">
    <property type="entry name" value="PAS domain"/>
    <property type="match status" value="2"/>
</dbReference>
<evidence type="ECO:0000256" key="14">
    <source>
        <dbReference type="SAM" id="Phobius"/>
    </source>
</evidence>
<keyword evidence="5" id="KW-0597">Phosphoprotein</keyword>
<dbReference type="CDD" id="cd16922">
    <property type="entry name" value="HATPase_EvgS-ArcB-TorS-like"/>
    <property type="match status" value="1"/>
</dbReference>
<dbReference type="SUPFAM" id="SSF55874">
    <property type="entry name" value="ATPase domain of HSP90 chaperone/DNA topoisomerase II/histidine kinase"/>
    <property type="match status" value="1"/>
</dbReference>
<dbReference type="InterPro" id="IPR000014">
    <property type="entry name" value="PAS"/>
</dbReference>
<dbReference type="Proteomes" id="UP000214880">
    <property type="component" value="Unassembled WGS sequence"/>
</dbReference>
<comment type="catalytic activity">
    <reaction evidence="1">
        <text>ATP + protein L-histidine = ADP + protein N-phospho-L-histidine.</text>
        <dbReference type="EC" id="2.7.13.3"/>
    </reaction>
</comment>
<dbReference type="SUPFAM" id="SSF55785">
    <property type="entry name" value="PYP-like sensor domain (PAS domain)"/>
    <property type="match status" value="1"/>
</dbReference>
<evidence type="ECO:0000259" key="15">
    <source>
        <dbReference type="PROSITE" id="PS50109"/>
    </source>
</evidence>
<feature type="transmembrane region" description="Helical" evidence="14">
    <location>
        <begin position="168"/>
        <end position="188"/>
    </location>
</feature>
<keyword evidence="18" id="KW-1185">Reference proteome</keyword>
<keyword evidence="9 17" id="KW-0418">Kinase</keyword>
<evidence type="ECO:0000256" key="12">
    <source>
        <dbReference type="ARBA" id="ARBA00023012"/>
    </source>
</evidence>
<dbReference type="InterPro" id="IPR003661">
    <property type="entry name" value="HisK_dim/P_dom"/>
</dbReference>
<dbReference type="NCBIfam" id="TIGR00229">
    <property type="entry name" value="sensory_box"/>
    <property type="match status" value="1"/>
</dbReference>
<dbReference type="SUPFAM" id="SSF47384">
    <property type="entry name" value="Homodimeric domain of signal transducing histidine kinase"/>
    <property type="match status" value="1"/>
</dbReference>
<organism evidence="17 18">
    <name type="scientific">Dendrosporobacter quercicolus</name>
    <dbReference type="NCBI Taxonomy" id="146817"/>
    <lineage>
        <taxon>Bacteria</taxon>
        <taxon>Bacillati</taxon>
        <taxon>Bacillota</taxon>
        <taxon>Negativicutes</taxon>
        <taxon>Selenomonadales</taxon>
        <taxon>Sporomusaceae</taxon>
        <taxon>Dendrosporobacter</taxon>
    </lineage>
</organism>
<dbReference type="PANTHER" id="PTHR45453:SF1">
    <property type="entry name" value="PHOSPHATE REGULON SENSOR PROTEIN PHOR"/>
    <property type="match status" value="1"/>
</dbReference>
<evidence type="ECO:0000256" key="7">
    <source>
        <dbReference type="ARBA" id="ARBA00022692"/>
    </source>
</evidence>
<keyword evidence="10" id="KW-0067">ATP-binding</keyword>
<dbReference type="PROSITE" id="PS50885">
    <property type="entry name" value="HAMP"/>
    <property type="match status" value="1"/>
</dbReference>
<name>A0A1G9UXP9_9FIRM</name>
<evidence type="ECO:0000256" key="3">
    <source>
        <dbReference type="ARBA" id="ARBA00012438"/>
    </source>
</evidence>
<dbReference type="SUPFAM" id="SSF103190">
    <property type="entry name" value="Sensory domain-like"/>
    <property type="match status" value="1"/>
</dbReference>
<evidence type="ECO:0000256" key="2">
    <source>
        <dbReference type="ARBA" id="ARBA00004651"/>
    </source>
</evidence>
<dbReference type="PRINTS" id="PR00344">
    <property type="entry name" value="BCTRLSENSOR"/>
</dbReference>
<evidence type="ECO:0000256" key="5">
    <source>
        <dbReference type="ARBA" id="ARBA00022553"/>
    </source>
</evidence>
<dbReference type="GO" id="GO:0004721">
    <property type="term" value="F:phosphoprotein phosphatase activity"/>
    <property type="evidence" value="ECO:0007669"/>
    <property type="project" value="TreeGrafter"/>
</dbReference>
<evidence type="ECO:0000313" key="18">
    <source>
        <dbReference type="Proteomes" id="UP000214880"/>
    </source>
</evidence>
<keyword evidence="11 14" id="KW-1133">Transmembrane helix</keyword>
<evidence type="ECO:0000256" key="8">
    <source>
        <dbReference type="ARBA" id="ARBA00022741"/>
    </source>
</evidence>
<dbReference type="InterPro" id="IPR035965">
    <property type="entry name" value="PAS-like_dom_sf"/>
</dbReference>
<dbReference type="FunFam" id="3.30.565.10:FF:000006">
    <property type="entry name" value="Sensor histidine kinase WalK"/>
    <property type="match status" value="1"/>
</dbReference>
<dbReference type="AlphaFoldDB" id="A0A1G9UXP9"/>
<dbReference type="GO" id="GO:0006355">
    <property type="term" value="P:regulation of DNA-templated transcription"/>
    <property type="evidence" value="ECO:0007669"/>
    <property type="project" value="InterPro"/>
</dbReference>
<evidence type="ECO:0000256" key="1">
    <source>
        <dbReference type="ARBA" id="ARBA00000085"/>
    </source>
</evidence>
<sequence length="594" mass="65622">MIKWSFRTRILISFLILVTVALALLGSYLLWFFYRQNLEWQTAHLVTNAKITEQLLEEYMNGPREKAGIDEKIKELSGKIDLRITILDITGTVLADSWEHPGTMENHLERTEIRAALTGDYGTAIRYSATTGQNMLYAALPIKRGNELIGIVRTASTLAPVEADFSQIRSTLLAAIFAAALLTILLSIRLARKYTAPIEEITAAAKQIADGDLSRRIHIRTGDELELLAHTINQLTSNLDDKINETSAEAKKLSLILTHMDNAVILLDHYGQVTGANKKAREIFNIADAMIGRHSLEVIGNSLLNQTVQAVIAENHTKTIELKTNIQGSQRIFQVFFAPITNSGQPAAGVLSVFHDITALQELHERQIDFVANASHELGTPLTAIRGFAETLLDGALETPELRHKFVSIIHTEAERMNRLLKALLQLAKLDSQEYRRQIQLEPIALQPLLQTVAQELSVQAGLQQQEIIIDPASDAEAVALANYDWLKQVMVNLVENAVKYTPANGKIMLKCQSTAAGVLVEVRDTGIGIPAKDLPFIFDRFYRVDRSRTRTAGGSGLGLALVKFIIEMLGGAIQVESQVNLGTTFTFRLPPAG</sequence>
<evidence type="ECO:0000256" key="4">
    <source>
        <dbReference type="ARBA" id="ARBA00022475"/>
    </source>
</evidence>
<dbReference type="InterPro" id="IPR005467">
    <property type="entry name" value="His_kinase_dom"/>
</dbReference>
<dbReference type="EMBL" id="FNHB01000006">
    <property type="protein sequence ID" value="SDM64653.1"/>
    <property type="molecule type" value="Genomic_DNA"/>
</dbReference>
<dbReference type="SUPFAM" id="SSF158472">
    <property type="entry name" value="HAMP domain-like"/>
    <property type="match status" value="1"/>
</dbReference>
<dbReference type="STRING" id="146817.SAMN04488502_106100"/>
<dbReference type="GO" id="GO:0005886">
    <property type="term" value="C:plasma membrane"/>
    <property type="evidence" value="ECO:0007669"/>
    <property type="project" value="UniProtKB-SubCell"/>
</dbReference>
<dbReference type="RefSeq" id="WP_092073636.1">
    <property type="nucleotide sequence ID" value="NZ_FNHB01000006.1"/>
</dbReference>
<dbReference type="Pfam" id="PF00989">
    <property type="entry name" value="PAS"/>
    <property type="match status" value="1"/>
</dbReference>
<dbReference type="FunFam" id="1.10.287.130:FF:000001">
    <property type="entry name" value="Two-component sensor histidine kinase"/>
    <property type="match status" value="1"/>
</dbReference>
<feature type="domain" description="Histidine kinase" evidence="15">
    <location>
        <begin position="373"/>
        <end position="594"/>
    </location>
</feature>
<gene>
    <name evidence="17" type="ORF">SAMN04488502_106100</name>
</gene>
<evidence type="ECO:0000313" key="17">
    <source>
        <dbReference type="EMBL" id="SDM64653.1"/>
    </source>
</evidence>
<dbReference type="Gene3D" id="6.10.340.10">
    <property type="match status" value="1"/>
</dbReference>